<keyword evidence="2" id="KW-1185">Reference proteome</keyword>
<proteinExistence type="predicted"/>
<evidence type="ECO:0000313" key="2">
    <source>
        <dbReference type="Proteomes" id="UP000189370"/>
    </source>
</evidence>
<dbReference type="STRING" id="301967.A6E15_19305"/>
<gene>
    <name evidence="1" type="ORF">A6E15_19305</name>
</gene>
<dbReference type="AlphaFoldDB" id="A0A1S8AQI1"/>
<comment type="caution">
    <text evidence="1">The sequence shown here is derived from an EMBL/GenBank/DDBJ whole genome shotgun (WGS) entry which is preliminary data.</text>
</comment>
<accession>A0A1S8AQI1</accession>
<sequence>MSLETIGPHAESGFSPGDVLAEAQQGDRIDLEIQVYEGPFIDATGRVKSVEDDDGGIAEDPKQARTVAVDVRDVDVVGCGVPDRLELELSHDPNSAYAVVHDLEVLDIDGERTHYAIDDLANCVLERSPEWLPDEYDPDADLRERLPIMAEIDGGIELWVGDGRTAEIVNQPQELTEDGRGVYVLKAGTSFANWDYEIVVPKPENGDPFLRSVDPDQEYEDYLDSRTVELKDIDVRIYGVDHDRLEGASEVPA</sequence>
<dbReference type="RefSeq" id="WP_076148848.1">
    <property type="nucleotide sequence ID" value="NZ_LWLN01000003.1"/>
</dbReference>
<dbReference type="OrthoDB" id="350383at2157"/>
<reference evidence="2" key="1">
    <citation type="submission" date="2016-04" db="EMBL/GenBank/DDBJ databases">
        <authorList>
            <person name="Chen S.-C."/>
            <person name="Lai M.-C."/>
        </authorList>
    </citation>
    <scope>NUCLEOTIDE SEQUENCE [LARGE SCALE GENOMIC DNA]</scope>
    <source>
        <strain evidence="2">AB14</strain>
    </source>
</reference>
<name>A0A1S8AQI1_9EURY</name>
<protein>
    <submittedName>
        <fullName evidence="1">Uncharacterized protein</fullName>
    </submittedName>
</protein>
<organism evidence="1 2">
    <name type="scientific">Natrinema saccharevitans</name>
    <dbReference type="NCBI Taxonomy" id="301967"/>
    <lineage>
        <taxon>Archaea</taxon>
        <taxon>Methanobacteriati</taxon>
        <taxon>Methanobacteriota</taxon>
        <taxon>Stenosarchaea group</taxon>
        <taxon>Halobacteria</taxon>
        <taxon>Halobacteriales</taxon>
        <taxon>Natrialbaceae</taxon>
        <taxon>Natrinema</taxon>
    </lineage>
</organism>
<dbReference type="Proteomes" id="UP000189370">
    <property type="component" value="Unassembled WGS sequence"/>
</dbReference>
<dbReference type="EMBL" id="LWLN01000003">
    <property type="protein sequence ID" value="OLZ39113.1"/>
    <property type="molecule type" value="Genomic_DNA"/>
</dbReference>
<evidence type="ECO:0000313" key="1">
    <source>
        <dbReference type="EMBL" id="OLZ39113.1"/>
    </source>
</evidence>